<organism evidence="2">
    <name type="scientific">uncultured Sulfurovum sp</name>
    <dbReference type="NCBI Taxonomy" id="269237"/>
    <lineage>
        <taxon>Bacteria</taxon>
        <taxon>Pseudomonadati</taxon>
        <taxon>Campylobacterota</taxon>
        <taxon>Epsilonproteobacteria</taxon>
        <taxon>Campylobacterales</taxon>
        <taxon>Sulfurovaceae</taxon>
        <taxon>Sulfurovum</taxon>
        <taxon>environmental samples</taxon>
    </lineage>
</organism>
<evidence type="ECO:0000313" key="2">
    <source>
        <dbReference type="EMBL" id="CAA6822895.1"/>
    </source>
</evidence>
<evidence type="ECO:0000256" key="1">
    <source>
        <dbReference type="SAM" id="SignalP"/>
    </source>
</evidence>
<evidence type="ECO:0008006" key="3">
    <source>
        <dbReference type="Google" id="ProtNLM"/>
    </source>
</evidence>
<protein>
    <recommendedName>
        <fullName evidence="3">Lipoprotein</fullName>
    </recommendedName>
</protein>
<reference evidence="2" key="1">
    <citation type="submission" date="2020-01" db="EMBL/GenBank/DDBJ databases">
        <authorList>
            <person name="Meier V. D."/>
            <person name="Meier V D."/>
        </authorList>
    </citation>
    <scope>NUCLEOTIDE SEQUENCE</scope>
    <source>
        <strain evidence="2">HLG_WM_MAG_02</strain>
    </source>
</reference>
<feature type="chain" id="PRO_5028424711" description="Lipoprotein" evidence="1">
    <location>
        <begin position="21"/>
        <end position="82"/>
    </location>
</feature>
<gene>
    <name evidence="2" type="ORF">HELGO_WM52942</name>
</gene>
<accession>A0A6S6TUB0</accession>
<name>A0A6S6TUB0_9BACT</name>
<dbReference type="AlphaFoldDB" id="A0A6S6TUB0"/>
<proteinExistence type="predicted"/>
<keyword evidence="1" id="KW-0732">Signal</keyword>
<sequence length="82" mass="10058">MKNHYFILLAILLFTGCSNYYPSNNIPLKTTHVEEEKPDKYPHPPEDLRSVVGHDGWYRRGGYYYPSQQYYNRYNDYYRYNY</sequence>
<feature type="signal peptide" evidence="1">
    <location>
        <begin position="1"/>
        <end position="20"/>
    </location>
</feature>
<dbReference type="PROSITE" id="PS51257">
    <property type="entry name" value="PROKAR_LIPOPROTEIN"/>
    <property type="match status" value="1"/>
</dbReference>
<dbReference type="EMBL" id="CACVAZ010000158">
    <property type="protein sequence ID" value="CAA6822895.1"/>
    <property type="molecule type" value="Genomic_DNA"/>
</dbReference>